<organism evidence="1 2">
    <name type="scientific">Candidatus Sneabacter namystus</name>
    <dbReference type="NCBI Taxonomy" id="2601646"/>
    <lineage>
        <taxon>Bacteria</taxon>
        <taxon>Pseudomonadati</taxon>
        <taxon>Pseudomonadota</taxon>
        <taxon>Alphaproteobacteria</taxon>
        <taxon>Rickettsiales</taxon>
        <taxon>Rickettsiaceae</taxon>
        <taxon>Rickettsieae</taxon>
        <taxon>Candidatus Sneabacter</taxon>
    </lineage>
</organism>
<name>A0A5C0UJ31_9RICK</name>
<sequence length="94" mass="10693">MKQYYITGNINKDIENLEKILKSTNQQVIVSNLPEAMYFLGVMVIDQCFGKLKKLYQNKIDIEINTGDSLPAFFTAKKLGYTNIQHSIKTSSVT</sequence>
<dbReference type="AlphaFoldDB" id="A0A5C0UJ31"/>
<dbReference type="EMBL" id="CP043312">
    <property type="protein sequence ID" value="QEK39621.1"/>
    <property type="molecule type" value="Genomic_DNA"/>
</dbReference>
<gene>
    <name evidence="1" type="ORF">FZC37_01575</name>
</gene>
<dbReference type="KEGG" id="snay:FZC37_01575"/>
<keyword evidence="2" id="KW-1185">Reference proteome</keyword>
<reference evidence="1 2" key="1">
    <citation type="submission" date="2019-08" db="EMBL/GenBank/DDBJ databases">
        <title>Highly reduced genomes of protist endosymbionts show evolutionary convergence.</title>
        <authorList>
            <person name="George E."/>
            <person name="Husnik F."/>
            <person name="Tashyreva D."/>
            <person name="Prokopchuk G."/>
            <person name="Horak A."/>
            <person name="Kwong W.K."/>
            <person name="Lukes J."/>
            <person name="Keeling P.J."/>
        </authorList>
    </citation>
    <scope>NUCLEOTIDE SEQUENCE [LARGE SCALE GENOMIC DNA]</scope>
    <source>
        <strain evidence="1">1621</strain>
    </source>
</reference>
<dbReference type="RefSeq" id="WP_148951982.1">
    <property type="nucleotide sequence ID" value="NZ_CP043312.1"/>
</dbReference>
<evidence type="ECO:0000313" key="1">
    <source>
        <dbReference type="EMBL" id="QEK39621.1"/>
    </source>
</evidence>
<dbReference type="OrthoDB" id="7161730at2"/>
<protein>
    <submittedName>
        <fullName evidence="1">Uncharacterized protein</fullName>
    </submittedName>
</protein>
<dbReference type="Proteomes" id="UP000323844">
    <property type="component" value="Chromosome"/>
</dbReference>
<proteinExistence type="predicted"/>
<accession>A0A5C0UJ31</accession>
<evidence type="ECO:0000313" key="2">
    <source>
        <dbReference type="Proteomes" id="UP000323844"/>
    </source>
</evidence>